<sequence length="118" mass="13283">MSRGRPGDAVLFVYRLKPGMGPEYDRAHRAVWAEILDLIDEAGIYDYQIWRRGDLVVSRMRTRHGYDHARAVTGASAVQKRWTESLGHVFDEIADAEGEPLWLDEVFSHPVVGEGGSS</sequence>
<dbReference type="SUPFAM" id="SSF54909">
    <property type="entry name" value="Dimeric alpha+beta barrel"/>
    <property type="match status" value="1"/>
</dbReference>
<dbReference type="RefSeq" id="WP_367725494.1">
    <property type="nucleotide sequence ID" value="NZ_JBFOCI010000007.1"/>
</dbReference>
<dbReference type="Gene3D" id="3.30.70.100">
    <property type="match status" value="1"/>
</dbReference>
<evidence type="ECO:0000313" key="2">
    <source>
        <dbReference type="Proteomes" id="UP001556196"/>
    </source>
</evidence>
<dbReference type="Proteomes" id="UP001556196">
    <property type="component" value="Unassembled WGS sequence"/>
</dbReference>
<dbReference type="EMBL" id="JBFOCI010000007">
    <property type="protein sequence ID" value="MEW9808271.1"/>
    <property type="molecule type" value="Genomic_DNA"/>
</dbReference>
<comment type="caution">
    <text evidence="1">The sequence shown here is derived from an EMBL/GenBank/DDBJ whole genome shotgun (WGS) entry which is preliminary data.</text>
</comment>
<organism evidence="1 2">
    <name type="scientific">Mesorhizobium marinum</name>
    <dbReference type="NCBI Taxonomy" id="3228790"/>
    <lineage>
        <taxon>Bacteria</taxon>
        <taxon>Pseudomonadati</taxon>
        <taxon>Pseudomonadota</taxon>
        <taxon>Alphaproteobacteria</taxon>
        <taxon>Hyphomicrobiales</taxon>
        <taxon>Phyllobacteriaceae</taxon>
        <taxon>Mesorhizobium</taxon>
    </lineage>
</organism>
<dbReference type="Pfam" id="PF05336">
    <property type="entry name" value="rhaM"/>
    <property type="match status" value="1"/>
</dbReference>
<protein>
    <submittedName>
        <fullName evidence="1">L-rhamnose mutarotase</fullName>
    </submittedName>
</protein>
<reference evidence="1 2" key="1">
    <citation type="submission" date="2024-06" db="EMBL/GenBank/DDBJ databases">
        <authorList>
            <person name="Tuo L."/>
        </authorList>
    </citation>
    <scope>NUCLEOTIDE SEQUENCE [LARGE SCALE GENOMIC DNA]</scope>
    <source>
        <strain evidence="1 2">ZMM04-5</strain>
    </source>
</reference>
<keyword evidence="2" id="KW-1185">Reference proteome</keyword>
<evidence type="ECO:0000313" key="1">
    <source>
        <dbReference type="EMBL" id="MEW9808271.1"/>
    </source>
</evidence>
<accession>A0ABV3R4Z0</accession>
<dbReference type="InterPro" id="IPR011008">
    <property type="entry name" value="Dimeric_a/b-barrel"/>
</dbReference>
<dbReference type="InterPro" id="IPR008000">
    <property type="entry name" value="Rham/fucose_mutarotase"/>
</dbReference>
<gene>
    <name evidence="1" type="ORF">ABUE31_19960</name>
</gene>
<proteinExistence type="predicted"/>
<name>A0ABV3R4Z0_9HYPH</name>